<accession>A0A200QB12</accession>
<dbReference type="SUPFAM" id="SSF48264">
    <property type="entry name" value="Cytochrome P450"/>
    <property type="match status" value="1"/>
</dbReference>
<feature type="transmembrane region" description="Helical" evidence="3">
    <location>
        <begin position="39"/>
        <end position="61"/>
    </location>
</feature>
<evidence type="ECO:0000256" key="1">
    <source>
        <dbReference type="PIRSR" id="PIRSR602401-1"/>
    </source>
</evidence>
<reference evidence="4 5" key="1">
    <citation type="journal article" date="2017" name="Mol. Plant">
        <title>The Genome of Medicinal Plant Macleaya cordata Provides New Insights into Benzylisoquinoline Alkaloids Metabolism.</title>
        <authorList>
            <person name="Liu X."/>
            <person name="Liu Y."/>
            <person name="Huang P."/>
            <person name="Ma Y."/>
            <person name="Qing Z."/>
            <person name="Tang Q."/>
            <person name="Cao H."/>
            <person name="Cheng P."/>
            <person name="Zheng Y."/>
            <person name="Yuan Z."/>
            <person name="Zhou Y."/>
            <person name="Liu J."/>
            <person name="Tang Z."/>
            <person name="Zhuo Y."/>
            <person name="Zhang Y."/>
            <person name="Yu L."/>
            <person name="Huang J."/>
            <person name="Yang P."/>
            <person name="Peng Q."/>
            <person name="Zhang J."/>
            <person name="Jiang W."/>
            <person name="Zhang Z."/>
            <person name="Lin K."/>
            <person name="Ro D.K."/>
            <person name="Chen X."/>
            <person name="Xiong X."/>
            <person name="Shang Y."/>
            <person name="Huang S."/>
            <person name="Zeng J."/>
        </authorList>
    </citation>
    <scope>NUCLEOTIDE SEQUENCE [LARGE SCALE GENOMIC DNA]</scope>
    <source>
        <strain evidence="5">cv. BLH2017</strain>
        <tissue evidence="4">Root</tissue>
    </source>
</reference>
<dbReference type="GO" id="GO:0016705">
    <property type="term" value="F:oxidoreductase activity, acting on paired donors, with incorporation or reduction of molecular oxygen"/>
    <property type="evidence" value="ECO:0007669"/>
    <property type="project" value="InterPro"/>
</dbReference>
<keyword evidence="1 2" id="KW-0349">Heme</keyword>
<keyword evidence="1 2" id="KW-0479">Metal-binding</keyword>
<dbReference type="GO" id="GO:0004497">
    <property type="term" value="F:monooxygenase activity"/>
    <property type="evidence" value="ECO:0007669"/>
    <property type="project" value="UniProtKB-KW"/>
</dbReference>
<dbReference type="GO" id="GO:0020037">
    <property type="term" value="F:heme binding"/>
    <property type="evidence" value="ECO:0007669"/>
    <property type="project" value="InterPro"/>
</dbReference>
<dbReference type="GO" id="GO:0033075">
    <property type="term" value="P:isoquinoline alkaloid biosynthetic process"/>
    <property type="evidence" value="ECO:0007669"/>
    <property type="project" value="UniProtKB-ARBA"/>
</dbReference>
<dbReference type="PANTHER" id="PTHR47951">
    <property type="entry name" value="OS08G0547900 PROTEIN"/>
    <property type="match status" value="1"/>
</dbReference>
<evidence type="ECO:0000313" key="4">
    <source>
        <dbReference type="EMBL" id="OVA07650.1"/>
    </source>
</evidence>
<dbReference type="InParanoid" id="A0A200QB12"/>
<dbReference type="PANTHER" id="PTHR47951:SF8">
    <property type="entry name" value="CYTOCHROME P450 93A2-LIKE"/>
    <property type="match status" value="1"/>
</dbReference>
<dbReference type="Proteomes" id="UP000195402">
    <property type="component" value="Unassembled WGS sequence"/>
</dbReference>
<evidence type="ECO:0000256" key="3">
    <source>
        <dbReference type="SAM" id="Phobius"/>
    </source>
</evidence>
<keyword evidence="1 2" id="KW-0408">Iron</keyword>
<dbReference type="PRINTS" id="PR00463">
    <property type="entry name" value="EP450I"/>
</dbReference>
<dbReference type="Gene3D" id="1.10.630.10">
    <property type="entry name" value="Cytochrome P450"/>
    <property type="match status" value="1"/>
</dbReference>
<gene>
    <name evidence="4" type="ORF">BVC80_1827g2</name>
</gene>
<comment type="caution">
    <text evidence="4">The sequence shown here is derived from an EMBL/GenBank/DDBJ whole genome shotgun (WGS) entry which is preliminary data.</text>
</comment>
<feature type="binding site" description="axial binding residue" evidence="1">
    <location>
        <position position="427"/>
    </location>
    <ligand>
        <name>heme</name>
        <dbReference type="ChEBI" id="CHEBI:30413"/>
    </ligand>
    <ligandPart>
        <name>Fe</name>
        <dbReference type="ChEBI" id="CHEBI:18248"/>
    </ligandPart>
</feature>
<dbReference type="AlphaFoldDB" id="A0A200QB12"/>
<dbReference type="OrthoDB" id="2789670at2759"/>
<organism evidence="4 5">
    <name type="scientific">Macleaya cordata</name>
    <name type="common">Five-seeded plume-poppy</name>
    <name type="synonym">Bocconia cordata</name>
    <dbReference type="NCBI Taxonomy" id="56857"/>
    <lineage>
        <taxon>Eukaryota</taxon>
        <taxon>Viridiplantae</taxon>
        <taxon>Streptophyta</taxon>
        <taxon>Embryophyta</taxon>
        <taxon>Tracheophyta</taxon>
        <taxon>Spermatophyta</taxon>
        <taxon>Magnoliopsida</taxon>
        <taxon>Ranunculales</taxon>
        <taxon>Papaveraceae</taxon>
        <taxon>Papaveroideae</taxon>
        <taxon>Macleaya</taxon>
    </lineage>
</organism>
<dbReference type="InterPro" id="IPR001128">
    <property type="entry name" value="Cyt_P450"/>
</dbReference>
<keyword evidence="2" id="KW-0503">Monooxygenase</keyword>
<dbReference type="Pfam" id="PF00067">
    <property type="entry name" value="p450"/>
    <property type="match status" value="2"/>
</dbReference>
<keyword evidence="2" id="KW-0560">Oxidoreductase</keyword>
<dbReference type="FunFam" id="1.10.630.10:FF:000207">
    <property type="entry name" value="Putative cytochrome P450 superfamily protein"/>
    <property type="match status" value="1"/>
</dbReference>
<dbReference type="FunCoup" id="A0A200QB12">
    <property type="interactions" value="816"/>
</dbReference>
<dbReference type="EMBL" id="MVGT01002446">
    <property type="protein sequence ID" value="OVA07650.1"/>
    <property type="molecule type" value="Genomic_DNA"/>
</dbReference>
<keyword evidence="5" id="KW-1185">Reference proteome</keyword>
<keyword evidence="3" id="KW-0472">Membrane</keyword>
<sequence>MVHDGGGGGDRGGGQWWWRWRMEMEMVMVMISKISGCSWWWSDGLVVSLLVAMLVASWYVIMRSTSNGKKLPPGPRGFPLVGNLFSLEADLHLYLAKLAQVYGPILKLQLGRKCCVVVSSSSLSKEVLRDQDATFANRDAPIAGLVSTYGGLDIGWSPKVRQTVRDLYYKIDTQGEERTSVGNEFRQVIFEIVELLGKPNVSDLFPVLRWFDIQGIERRAKTLLAWFDRIFKSVIDQRLKMDKANQTQKQSKDFLQFLLELMEQQDAKIPISMTQLKALFMDIFVAGTDTTSTTLEWTMTETMHNPEIMRKVQEELDEVVGMDNMVEESNLSKLHYLDAVVKETFRLHPVVPLAVPHCPSSSCIVGGYLVPKGARVLFNVWAIHRDPEAWDNPLVFRPERFLTDPKKYDYSGNNFNYLAFGSGRRICAGIPLAERMLRYVLASLLHSFEWRLPEGTQLDLTERFGFVLKKSTPLVAIPTPRLLNLELYN</sequence>
<evidence type="ECO:0000256" key="2">
    <source>
        <dbReference type="RuleBase" id="RU000461"/>
    </source>
</evidence>
<comment type="cofactor">
    <cofactor evidence="1">
        <name>heme</name>
        <dbReference type="ChEBI" id="CHEBI:30413"/>
    </cofactor>
</comment>
<name>A0A200QB12_MACCD</name>
<keyword evidence="3" id="KW-1133">Transmembrane helix</keyword>
<evidence type="ECO:0000313" key="5">
    <source>
        <dbReference type="Proteomes" id="UP000195402"/>
    </source>
</evidence>
<keyword evidence="3" id="KW-0812">Transmembrane</keyword>
<dbReference type="PRINTS" id="PR00385">
    <property type="entry name" value="P450"/>
</dbReference>
<dbReference type="InterPro" id="IPR036396">
    <property type="entry name" value="Cyt_P450_sf"/>
</dbReference>
<dbReference type="InterPro" id="IPR017972">
    <property type="entry name" value="Cyt_P450_CS"/>
</dbReference>
<dbReference type="GO" id="GO:0005506">
    <property type="term" value="F:iron ion binding"/>
    <property type="evidence" value="ECO:0007669"/>
    <property type="project" value="InterPro"/>
</dbReference>
<protein>
    <submittedName>
        <fullName evidence="4">Cytochrome P450</fullName>
    </submittedName>
</protein>
<dbReference type="OMA" id="MIIGSTD"/>
<dbReference type="InterPro" id="IPR002401">
    <property type="entry name" value="Cyt_P450_E_grp-I"/>
</dbReference>
<comment type="similarity">
    <text evidence="2">Belongs to the cytochrome P450 family.</text>
</comment>
<dbReference type="PROSITE" id="PS00086">
    <property type="entry name" value="CYTOCHROME_P450"/>
    <property type="match status" value="1"/>
</dbReference>
<dbReference type="STRING" id="56857.A0A200QB12"/>
<proteinExistence type="inferred from homology"/>